<organism evidence="1 2">
    <name type="scientific">Leptotrichia wadei</name>
    <dbReference type="NCBI Taxonomy" id="157687"/>
    <lineage>
        <taxon>Bacteria</taxon>
        <taxon>Fusobacteriati</taxon>
        <taxon>Fusobacteriota</taxon>
        <taxon>Fusobacteriia</taxon>
        <taxon>Fusobacteriales</taxon>
        <taxon>Leptotrichiaceae</taxon>
        <taxon>Leptotrichia</taxon>
    </lineage>
</organism>
<accession>A0A134ARB4</accession>
<dbReference type="AlphaFoldDB" id="A0A134ARB4"/>
<name>A0A134ARB4_9FUSO</name>
<gene>
    <name evidence="1" type="ORF">HMPREF3180_00120</name>
</gene>
<reference evidence="2" key="1">
    <citation type="submission" date="2016-01" db="EMBL/GenBank/DDBJ databases">
        <authorList>
            <person name="Mitreva M."/>
            <person name="Pepin K.H."/>
            <person name="Mihindukulasuriya K.A."/>
            <person name="Fulton R."/>
            <person name="Fronick C."/>
            <person name="O'Laughlin M."/>
            <person name="Miner T."/>
            <person name="Herter B."/>
            <person name="Rosa B.A."/>
            <person name="Cordes M."/>
            <person name="Tomlinson C."/>
            <person name="Wollam A."/>
            <person name="Palsikar V.B."/>
            <person name="Mardis E.R."/>
            <person name="Wilson R.K."/>
        </authorList>
    </citation>
    <scope>NUCLEOTIDE SEQUENCE [LARGE SCALE GENOMIC DNA]</scope>
    <source>
        <strain evidence="2">KA00185</strain>
    </source>
</reference>
<keyword evidence="2" id="KW-1185">Reference proteome</keyword>
<evidence type="ECO:0000313" key="2">
    <source>
        <dbReference type="Proteomes" id="UP000070483"/>
    </source>
</evidence>
<protein>
    <submittedName>
        <fullName evidence="1">Uncharacterized protein</fullName>
    </submittedName>
</protein>
<dbReference type="EMBL" id="LSDD01000005">
    <property type="protein sequence ID" value="KXB70217.1"/>
    <property type="molecule type" value="Genomic_DNA"/>
</dbReference>
<proteinExistence type="predicted"/>
<dbReference type="PATRIC" id="fig|157687.3.peg.122"/>
<dbReference type="Proteomes" id="UP000070483">
    <property type="component" value="Unassembled WGS sequence"/>
</dbReference>
<dbReference type="STRING" id="157687.HMPREF3180_00120"/>
<dbReference type="OrthoDB" id="1907071at2"/>
<sequence>MAELGYFEVDIKNIHLDWGIPRNGRLQEHGEGYIKIPSEEARRLKIYNHSFLGKDEYGINLFYAEFPDGFKKGEKITLKASGNSGKNGPNSQYAKNLHGERNLKLINEWFKFRNANTNNKVKVSVISYNTLRLEII</sequence>
<evidence type="ECO:0000313" key="1">
    <source>
        <dbReference type="EMBL" id="KXB70217.1"/>
    </source>
</evidence>
<dbReference type="RefSeq" id="WP_060917220.1">
    <property type="nucleotide sequence ID" value="NZ_KQ959999.1"/>
</dbReference>
<comment type="caution">
    <text evidence="1">The sequence shown here is derived from an EMBL/GenBank/DDBJ whole genome shotgun (WGS) entry which is preliminary data.</text>
</comment>